<dbReference type="SUPFAM" id="SSF53098">
    <property type="entry name" value="Ribonuclease H-like"/>
    <property type="match status" value="1"/>
</dbReference>
<dbReference type="Gene3D" id="3.30.70.270">
    <property type="match status" value="1"/>
</dbReference>
<gene>
    <name evidence="2" type="primary">TY3B-I_92</name>
    <name evidence="2" type="ORF">CK203_110031</name>
</gene>
<dbReference type="Pfam" id="PF00665">
    <property type="entry name" value="rve"/>
    <property type="match status" value="1"/>
</dbReference>
<dbReference type="Gene3D" id="3.10.10.10">
    <property type="entry name" value="HIV Type 1 Reverse Transcriptase, subunit A, domain 1"/>
    <property type="match status" value="1"/>
</dbReference>
<comment type="caution">
    <text evidence="2">The sequence shown here is derived from an EMBL/GenBank/DDBJ whole genome shotgun (WGS) entry which is preliminary data.</text>
</comment>
<dbReference type="SUPFAM" id="SSF56672">
    <property type="entry name" value="DNA/RNA polymerases"/>
    <property type="match status" value="1"/>
</dbReference>
<dbReference type="InterPro" id="IPR050951">
    <property type="entry name" value="Retrovirus_Pol_polyprotein"/>
</dbReference>
<dbReference type="CDD" id="cd01647">
    <property type="entry name" value="RT_LTR"/>
    <property type="match status" value="1"/>
</dbReference>
<dbReference type="GO" id="GO:0003676">
    <property type="term" value="F:nucleic acid binding"/>
    <property type="evidence" value="ECO:0007669"/>
    <property type="project" value="InterPro"/>
</dbReference>
<dbReference type="Gene3D" id="3.30.420.10">
    <property type="entry name" value="Ribonuclease H-like superfamily/Ribonuclease H"/>
    <property type="match status" value="1"/>
</dbReference>
<dbReference type="PROSITE" id="PS50994">
    <property type="entry name" value="INTEGRASE"/>
    <property type="match status" value="1"/>
</dbReference>
<sequence length="1138" mass="129082">MPLSRAFQKLMEGGLLTQLALRPVPQPVPPRFKMDMHCSYHQGPRHGTNHCSALSHAIQDLIDQGLVNLGQPSVTTNPLSTHSTHAVPPPPGSVHHIDFEEDDNIHMMSWDYGFPKSIVLDDGYEVDTMGSQTSTPFSLISNWVPFELTPTTPLATARQGSSVSFILQPDDDDLEGRDVQIVTHSGRVAQPPPLVARPFDGAVSHEKVRREDDELLRVVDWSGYIPILFQVLRIHTSFNLLLGRPWIHRVGAIPFSLHQKVKFIHDRQVITVQSPRDMFASSKPVLQIGHSENDLFLTGFTFDEVLTLEVEDFYKDFVAMSFDQHSSTMVLDMMRGMSFMPSLGLGRRQHGPMDFVVTIDHDTPFGFGFVPIEADYRYMAQLHKERVRARLACTLFDYPVHPYRSSLADHFIRGSELGNETSGAPVSVMIAHSSPDRANFLSLCFPDMSQIIERVQLEFVSPFNLFGVSTIEVVEELRTVLAPKLMEDVAVGDDLFEDTFSSIEGASNFVDTSLSFDILSGFISRPDDVYDFASMDLSILDIDDEISQPDSDIDSFNHGSNPIDERVSPATGDVEIVDFGTKDQPRELKIGSPLSINENDRLIHLLRSYLDVFAWSYEDMSMVEYLEWLANVVPIPKKDGKVRVCVDFKDLNKASPKDDFPLPHIDLLVDSTEGHSMLSFMDGFSGYNKILMALEDMEKTAFITKWGTYCYKVMPFELKNASTTYQRVSSTLFHDMMHRDVEVYVDDMIKSIKGSIVADHLASLPISEDRPVDDDFPDEEFIAMTSLSSWRMSVHLVFADRYLSTNNIVEYEACILGLEIALKLGIRQIELLVGRFDDLRYTHLPRVQNQFVDTLATLVSSVDIPTDVVIRPLLIESRSSLYRLSDEKGCGSHMRGHMLAQFQIHGDLIHAPLLELHVLTSPWSFSIWGIDIIRKISLKSSSGHEFILVTIDYFTKWVEAASHARLTSTRVANFIISHIICRYELPHELISDRGVHFRAEVDTLLQKYGIRHHRSSAYRPQTNGAVEATNKNIKKILRKMVETSRDWSKKLPFALWAYHTFFRTSTGATPYSLMYGMEVVLPVETKMGSLRVALEQQISETKWTHARFDQLNLLDEKRLRAVDHVQAYQRKMAHAFRK</sequence>
<protein>
    <submittedName>
        <fullName evidence="2">Transposon Ty3-I Gag-Pol polyprotein</fullName>
    </submittedName>
</protein>
<accession>A0A438DC81</accession>
<name>A0A438DC81_VITVI</name>
<dbReference type="GO" id="GO:0015074">
    <property type="term" value="P:DNA integration"/>
    <property type="evidence" value="ECO:0007669"/>
    <property type="project" value="InterPro"/>
</dbReference>
<evidence type="ECO:0000259" key="1">
    <source>
        <dbReference type="PROSITE" id="PS50994"/>
    </source>
</evidence>
<dbReference type="InterPro" id="IPR000477">
    <property type="entry name" value="RT_dom"/>
</dbReference>
<dbReference type="InterPro" id="IPR001584">
    <property type="entry name" value="Integrase_cat-core"/>
</dbReference>
<dbReference type="EMBL" id="QGNW01001695">
    <property type="protein sequence ID" value="RVW33052.1"/>
    <property type="molecule type" value="Genomic_DNA"/>
</dbReference>
<feature type="domain" description="Integrase catalytic" evidence="1">
    <location>
        <begin position="918"/>
        <end position="1078"/>
    </location>
</feature>
<organism evidence="2 3">
    <name type="scientific">Vitis vinifera</name>
    <name type="common">Grape</name>
    <dbReference type="NCBI Taxonomy" id="29760"/>
    <lineage>
        <taxon>Eukaryota</taxon>
        <taxon>Viridiplantae</taxon>
        <taxon>Streptophyta</taxon>
        <taxon>Embryophyta</taxon>
        <taxon>Tracheophyta</taxon>
        <taxon>Spermatophyta</taxon>
        <taxon>Magnoliopsida</taxon>
        <taxon>eudicotyledons</taxon>
        <taxon>Gunneridae</taxon>
        <taxon>Pentapetalae</taxon>
        <taxon>rosids</taxon>
        <taxon>Vitales</taxon>
        <taxon>Vitaceae</taxon>
        <taxon>Viteae</taxon>
        <taxon>Vitis</taxon>
    </lineage>
</organism>
<dbReference type="AlphaFoldDB" id="A0A438DC81"/>
<dbReference type="PANTHER" id="PTHR37984:SF5">
    <property type="entry name" value="PROTEIN NYNRIN-LIKE"/>
    <property type="match status" value="1"/>
</dbReference>
<dbReference type="PANTHER" id="PTHR37984">
    <property type="entry name" value="PROTEIN CBG26694"/>
    <property type="match status" value="1"/>
</dbReference>
<dbReference type="InterPro" id="IPR012337">
    <property type="entry name" value="RNaseH-like_sf"/>
</dbReference>
<dbReference type="InterPro" id="IPR043128">
    <property type="entry name" value="Rev_trsase/Diguanyl_cyclase"/>
</dbReference>
<evidence type="ECO:0000313" key="2">
    <source>
        <dbReference type="EMBL" id="RVW33052.1"/>
    </source>
</evidence>
<evidence type="ECO:0000313" key="3">
    <source>
        <dbReference type="Proteomes" id="UP000288805"/>
    </source>
</evidence>
<reference evidence="2 3" key="1">
    <citation type="journal article" date="2018" name="PLoS Genet.">
        <title>Population sequencing reveals clonal diversity and ancestral inbreeding in the grapevine cultivar Chardonnay.</title>
        <authorList>
            <person name="Roach M.J."/>
            <person name="Johnson D.L."/>
            <person name="Bohlmann J."/>
            <person name="van Vuuren H.J."/>
            <person name="Jones S.J."/>
            <person name="Pretorius I.S."/>
            <person name="Schmidt S.A."/>
            <person name="Borneman A.R."/>
        </authorList>
    </citation>
    <scope>NUCLEOTIDE SEQUENCE [LARGE SCALE GENOMIC DNA]</scope>
    <source>
        <strain evidence="3">cv. Chardonnay</strain>
        <tissue evidence="2">Leaf</tissue>
    </source>
</reference>
<proteinExistence type="predicted"/>
<dbReference type="Pfam" id="PF00078">
    <property type="entry name" value="RVT_1"/>
    <property type="match status" value="1"/>
</dbReference>
<dbReference type="InterPro" id="IPR036397">
    <property type="entry name" value="RNaseH_sf"/>
</dbReference>
<dbReference type="InterPro" id="IPR043502">
    <property type="entry name" value="DNA/RNA_pol_sf"/>
</dbReference>
<dbReference type="Proteomes" id="UP000288805">
    <property type="component" value="Unassembled WGS sequence"/>
</dbReference>